<keyword evidence="7 12" id="KW-0067">ATP-binding</keyword>
<feature type="binding site" evidence="12">
    <location>
        <begin position="236"/>
        <end position="238"/>
    </location>
    <ligand>
        <name>L-serine</name>
        <dbReference type="ChEBI" id="CHEBI:33384"/>
    </ligand>
</feature>
<feature type="binding site" evidence="12 14">
    <location>
        <begin position="267"/>
        <end position="269"/>
    </location>
    <ligand>
        <name>ATP</name>
        <dbReference type="ChEBI" id="CHEBI:30616"/>
    </ligand>
</feature>
<dbReference type="PRINTS" id="PR00981">
    <property type="entry name" value="TRNASYNTHSER"/>
</dbReference>
<dbReference type="PANTHER" id="PTHR43697:SF1">
    <property type="entry name" value="SERINE--TRNA LIGASE"/>
    <property type="match status" value="1"/>
</dbReference>
<dbReference type="InterPro" id="IPR010978">
    <property type="entry name" value="tRNA-bd_arm"/>
</dbReference>
<comment type="subcellular location">
    <subcellularLocation>
        <location evidence="1 12">Cytoplasm</location>
    </subcellularLocation>
</comment>
<evidence type="ECO:0000259" key="15">
    <source>
        <dbReference type="PROSITE" id="PS50862"/>
    </source>
</evidence>
<feature type="binding site" evidence="12 14">
    <location>
        <begin position="354"/>
        <end position="357"/>
    </location>
    <ligand>
        <name>ATP</name>
        <dbReference type="ChEBI" id="CHEBI:30616"/>
    </ligand>
</feature>
<evidence type="ECO:0000256" key="12">
    <source>
        <dbReference type="HAMAP-Rule" id="MF_00176"/>
    </source>
</evidence>
<evidence type="ECO:0000256" key="4">
    <source>
        <dbReference type="ARBA" id="ARBA00022490"/>
    </source>
</evidence>
<dbReference type="NCBIfam" id="TIGR00414">
    <property type="entry name" value="serS"/>
    <property type="match status" value="1"/>
</dbReference>
<comment type="pathway">
    <text evidence="2 12">Aminoacyl-tRNA biosynthesis; selenocysteinyl-tRNA(Sec) biosynthesis; L-seryl-tRNA(Sec) from L-serine and tRNA(Sec): step 1/1.</text>
</comment>
<dbReference type="CDD" id="cd00770">
    <property type="entry name" value="SerRS_core"/>
    <property type="match status" value="1"/>
</dbReference>
<dbReference type="EC" id="6.1.1.11" evidence="12"/>
<feature type="binding site" evidence="13">
    <location>
        <position position="388"/>
    </location>
    <ligand>
        <name>L-serine</name>
        <dbReference type="ChEBI" id="CHEBI:33384"/>
    </ligand>
</feature>
<evidence type="ECO:0000313" key="16">
    <source>
        <dbReference type="EMBL" id="AXR06774.1"/>
    </source>
</evidence>
<sequence length="430" mass="47961">MLDPKCFRSDIQTTATKLASRGYSLDVDTLVKLEEQRKVLQTRMQELQNDRNIRSKSIGKAKAQGEDIAPLLAEVGKLGDELDATKADFARVQEDVTALTQGVPNLPADTVPEGKSEQDNVEISRWGEPRQFDFTVKDHVDLSEQLNRGADFELAAKLTGSRFVVMRGKIARLHRALAQFMLDIHTNEHGYEETYVPYLVNHDSLYGTGQLPKFGEDLFHTQPATEEGQGLSLIPTAEVPLTNIGRDEIFDAKQLPLKMTAHTPCFRSEAGSYGRDTRGLIRQHQFEKVELVQLVKPADSEAALEQLTGHAEVILQRLGLPYRKMLLCTGDMGFGSTKTYDLEVWLPAQDTYREISSCSNMGDFQARRMQARYRNPETNKPELLHTLNGSGLAVGRTLVAVLENYQQQDGSITIPEALVSYMGGVKHITA</sequence>
<dbReference type="GO" id="GO:0005524">
    <property type="term" value="F:ATP binding"/>
    <property type="evidence" value="ECO:0007669"/>
    <property type="project" value="UniProtKB-UniRule"/>
</dbReference>
<dbReference type="Pfam" id="PF02403">
    <property type="entry name" value="Seryl_tRNA_N"/>
    <property type="match status" value="1"/>
</dbReference>
<evidence type="ECO:0000256" key="1">
    <source>
        <dbReference type="ARBA" id="ARBA00004496"/>
    </source>
</evidence>
<dbReference type="InterPro" id="IPR006195">
    <property type="entry name" value="aa-tRNA-synth_II"/>
</dbReference>
<feature type="domain" description="Aminoacyl-transfer RNA synthetases class-II family profile" evidence="15">
    <location>
        <begin position="172"/>
        <end position="415"/>
    </location>
</feature>
<dbReference type="Gene3D" id="1.10.287.40">
    <property type="entry name" value="Serine-tRNA synthetase, tRNA binding domain"/>
    <property type="match status" value="1"/>
</dbReference>
<dbReference type="GO" id="GO:0004828">
    <property type="term" value="F:serine-tRNA ligase activity"/>
    <property type="evidence" value="ECO:0007669"/>
    <property type="project" value="UniProtKB-UniRule"/>
</dbReference>
<dbReference type="SUPFAM" id="SSF55681">
    <property type="entry name" value="Class II aaRS and biotin synthetases"/>
    <property type="match status" value="1"/>
</dbReference>
<comment type="function">
    <text evidence="12">Catalyzes the attachment of serine to tRNA(Ser). Is also able to aminoacylate tRNA(Sec) with serine, to form the misacylated tRNA L-seryl-tRNA(Sec), which will be further converted into selenocysteinyl-tRNA(Sec).</text>
</comment>
<keyword evidence="9 12" id="KW-0030">Aminoacyl-tRNA synthetase</keyword>
<keyword evidence="17" id="KW-1185">Reference proteome</keyword>
<dbReference type="InterPro" id="IPR042103">
    <property type="entry name" value="SerRS_1_N_sf"/>
</dbReference>
<dbReference type="PANTHER" id="PTHR43697">
    <property type="entry name" value="SERYL-TRNA SYNTHETASE"/>
    <property type="match status" value="1"/>
</dbReference>
<evidence type="ECO:0000256" key="8">
    <source>
        <dbReference type="ARBA" id="ARBA00022917"/>
    </source>
</evidence>
<keyword evidence="4 12" id="KW-0963">Cytoplasm</keyword>
<dbReference type="PIRSF" id="PIRSF001529">
    <property type="entry name" value="Ser-tRNA-synth_IIa"/>
    <property type="match status" value="1"/>
</dbReference>
<dbReference type="AlphaFoldDB" id="A0A346NML7"/>
<dbReference type="UniPathway" id="UPA00906">
    <property type="reaction ID" value="UER00895"/>
</dbReference>
<dbReference type="KEGG" id="salm:D0Y50_10655"/>
<evidence type="ECO:0000256" key="9">
    <source>
        <dbReference type="ARBA" id="ARBA00023146"/>
    </source>
</evidence>
<dbReference type="InterPro" id="IPR002317">
    <property type="entry name" value="Ser-tRNA-ligase_type_1"/>
</dbReference>
<dbReference type="HAMAP" id="MF_00176">
    <property type="entry name" value="Ser_tRNA_synth_type1"/>
    <property type="match status" value="1"/>
</dbReference>
<keyword evidence="5 12" id="KW-0436">Ligase</keyword>
<dbReference type="Gene3D" id="3.30.930.10">
    <property type="entry name" value="Bira Bifunctional Protein, Domain 2"/>
    <property type="match status" value="1"/>
</dbReference>
<feature type="binding site" evidence="12 13">
    <location>
        <position position="290"/>
    </location>
    <ligand>
        <name>L-serine</name>
        <dbReference type="ChEBI" id="CHEBI:33384"/>
    </ligand>
</feature>
<dbReference type="EMBL" id="CP031769">
    <property type="protein sequence ID" value="AXR06774.1"/>
    <property type="molecule type" value="Genomic_DNA"/>
</dbReference>
<feature type="binding site" evidence="13">
    <location>
        <position position="267"/>
    </location>
    <ligand>
        <name>L-serine</name>
        <dbReference type="ChEBI" id="CHEBI:33384"/>
    </ligand>
</feature>
<name>A0A346NML7_9ALTE</name>
<comment type="similarity">
    <text evidence="3 12">Belongs to the class-II aminoacyl-tRNA synthetase family. Type-1 seryl-tRNA synthetase subfamily.</text>
</comment>
<dbReference type="PROSITE" id="PS50862">
    <property type="entry name" value="AA_TRNA_LIGASE_II"/>
    <property type="match status" value="1"/>
</dbReference>
<evidence type="ECO:0000256" key="3">
    <source>
        <dbReference type="ARBA" id="ARBA00010728"/>
    </source>
</evidence>
<dbReference type="GO" id="GO:0005737">
    <property type="term" value="C:cytoplasm"/>
    <property type="evidence" value="ECO:0007669"/>
    <property type="project" value="UniProtKB-SubCell"/>
</dbReference>
<dbReference type="InterPro" id="IPR002314">
    <property type="entry name" value="aa-tRNA-synt_IIb"/>
</dbReference>
<evidence type="ECO:0000313" key="17">
    <source>
        <dbReference type="Proteomes" id="UP000262073"/>
    </source>
</evidence>
<dbReference type="Pfam" id="PF00587">
    <property type="entry name" value="tRNA-synt_2b"/>
    <property type="match status" value="1"/>
</dbReference>
<accession>A0A346NML7</accession>
<comment type="subunit">
    <text evidence="12">Homodimer. The tRNA molecule binds across the dimer.</text>
</comment>
<protein>
    <recommendedName>
        <fullName evidence="12">Serine--tRNA ligase</fullName>
        <ecNumber evidence="12">6.1.1.11</ecNumber>
    </recommendedName>
    <alternativeName>
        <fullName evidence="12">Seryl-tRNA synthetase</fullName>
        <shortName evidence="12">SerRS</shortName>
    </alternativeName>
    <alternativeName>
        <fullName evidence="12">Seryl-tRNA(Ser/Sec) synthetase</fullName>
    </alternativeName>
</protein>
<comment type="catalytic activity">
    <reaction evidence="10 12">
        <text>tRNA(Sec) + L-serine + ATP = L-seryl-tRNA(Sec) + AMP + diphosphate + H(+)</text>
        <dbReference type="Rhea" id="RHEA:42580"/>
        <dbReference type="Rhea" id="RHEA-COMP:9742"/>
        <dbReference type="Rhea" id="RHEA-COMP:10128"/>
        <dbReference type="ChEBI" id="CHEBI:15378"/>
        <dbReference type="ChEBI" id="CHEBI:30616"/>
        <dbReference type="ChEBI" id="CHEBI:33019"/>
        <dbReference type="ChEBI" id="CHEBI:33384"/>
        <dbReference type="ChEBI" id="CHEBI:78442"/>
        <dbReference type="ChEBI" id="CHEBI:78533"/>
        <dbReference type="ChEBI" id="CHEBI:456215"/>
        <dbReference type="EC" id="6.1.1.11"/>
    </reaction>
</comment>
<comment type="domain">
    <text evidence="12">Consists of two distinct domains, a catalytic core and a N-terminal extension that is involved in tRNA binding.</text>
</comment>
<comment type="caution">
    <text evidence="12">Lacks conserved residue(s) required for the propagation of feature annotation.</text>
</comment>
<reference evidence="16 17" key="1">
    <citation type="submission" date="2018-08" db="EMBL/GenBank/DDBJ databases">
        <title>Salinimonas sediminis sp. nov., a piezophilic bacterium isolated from a deep-sea sediment sample from the New Britain Trench.</title>
        <authorList>
            <person name="Cao J."/>
        </authorList>
    </citation>
    <scope>NUCLEOTIDE SEQUENCE [LARGE SCALE GENOMIC DNA]</scope>
    <source>
        <strain evidence="16 17">N102</strain>
    </source>
</reference>
<dbReference type="GO" id="GO:0016260">
    <property type="term" value="P:selenocysteine biosynthetic process"/>
    <property type="evidence" value="ECO:0007669"/>
    <property type="project" value="UniProtKB-UniRule"/>
</dbReference>
<evidence type="ECO:0000256" key="2">
    <source>
        <dbReference type="ARBA" id="ARBA00005045"/>
    </source>
</evidence>
<keyword evidence="6 12" id="KW-0547">Nucleotide-binding</keyword>
<feature type="binding site" evidence="12">
    <location>
        <position position="390"/>
    </location>
    <ligand>
        <name>L-serine</name>
        <dbReference type="ChEBI" id="CHEBI:33384"/>
    </ligand>
</feature>
<evidence type="ECO:0000256" key="10">
    <source>
        <dbReference type="ARBA" id="ARBA00047929"/>
    </source>
</evidence>
<dbReference type="GO" id="GO:0006434">
    <property type="term" value="P:seryl-tRNA aminoacylation"/>
    <property type="evidence" value="ECO:0007669"/>
    <property type="project" value="UniProtKB-UniRule"/>
</dbReference>
<dbReference type="InterPro" id="IPR015866">
    <property type="entry name" value="Ser-tRNA-synth_1_N"/>
</dbReference>
<comment type="catalytic activity">
    <reaction evidence="11 12">
        <text>tRNA(Ser) + L-serine + ATP = L-seryl-tRNA(Ser) + AMP + diphosphate + H(+)</text>
        <dbReference type="Rhea" id="RHEA:12292"/>
        <dbReference type="Rhea" id="RHEA-COMP:9669"/>
        <dbReference type="Rhea" id="RHEA-COMP:9703"/>
        <dbReference type="ChEBI" id="CHEBI:15378"/>
        <dbReference type="ChEBI" id="CHEBI:30616"/>
        <dbReference type="ChEBI" id="CHEBI:33019"/>
        <dbReference type="ChEBI" id="CHEBI:33384"/>
        <dbReference type="ChEBI" id="CHEBI:78442"/>
        <dbReference type="ChEBI" id="CHEBI:78533"/>
        <dbReference type="ChEBI" id="CHEBI:456215"/>
        <dbReference type="EC" id="6.1.1.11"/>
    </reaction>
</comment>
<evidence type="ECO:0000256" key="14">
    <source>
        <dbReference type="PIRSR" id="PIRSR001529-2"/>
    </source>
</evidence>
<keyword evidence="8 12" id="KW-0648">Protein biosynthesis</keyword>
<evidence type="ECO:0000256" key="7">
    <source>
        <dbReference type="ARBA" id="ARBA00022840"/>
    </source>
</evidence>
<feature type="binding site" evidence="13">
    <location>
        <position position="236"/>
    </location>
    <ligand>
        <name>L-serine</name>
        <dbReference type="ChEBI" id="CHEBI:33384"/>
    </ligand>
</feature>
<dbReference type="InterPro" id="IPR033729">
    <property type="entry name" value="SerRS_core"/>
</dbReference>
<proteinExistence type="inferred from homology"/>
<evidence type="ECO:0000256" key="5">
    <source>
        <dbReference type="ARBA" id="ARBA00022598"/>
    </source>
</evidence>
<evidence type="ECO:0000256" key="13">
    <source>
        <dbReference type="PIRSR" id="PIRSR001529-1"/>
    </source>
</evidence>
<dbReference type="Proteomes" id="UP000262073">
    <property type="component" value="Chromosome"/>
</dbReference>
<dbReference type="OrthoDB" id="9804647at2"/>
<dbReference type="SUPFAM" id="SSF46589">
    <property type="entry name" value="tRNA-binding arm"/>
    <property type="match status" value="1"/>
</dbReference>
<organism evidence="16 17">
    <name type="scientific">Salinimonas sediminis</name>
    <dbReference type="NCBI Taxonomy" id="2303538"/>
    <lineage>
        <taxon>Bacteria</taxon>
        <taxon>Pseudomonadati</taxon>
        <taxon>Pseudomonadota</taxon>
        <taxon>Gammaproteobacteria</taxon>
        <taxon>Alteromonadales</taxon>
        <taxon>Alteromonadaceae</taxon>
        <taxon>Alteromonas/Salinimonas group</taxon>
        <taxon>Salinimonas</taxon>
    </lineage>
</organism>
<evidence type="ECO:0000256" key="6">
    <source>
        <dbReference type="ARBA" id="ARBA00022741"/>
    </source>
</evidence>
<dbReference type="InterPro" id="IPR045864">
    <property type="entry name" value="aa-tRNA-synth_II/BPL/LPL"/>
</dbReference>
<gene>
    <name evidence="12" type="primary">serS</name>
    <name evidence="16" type="ORF">D0Y50_10655</name>
</gene>
<dbReference type="RefSeq" id="WP_117316929.1">
    <property type="nucleotide sequence ID" value="NZ_CP031769.1"/>
</dbReference>
<evidence type="ECO:0000256" key="11">
    <source>
        <dbReference type="ARBA" id="ARBA00048823"/>
    </source>
</evidence>